<evidence type="ECO:0008006" key="3">
    <source>
        <dbReference type="Google" id="ProtNLM"/>
    </source>
</evidence>
<name>A0A5J9VX05_9POAL</name>
<dbReference type="SUPFAM" id="SSF81383">
    <property type="entry name" value="F-box domain"/>
    <property type="match status" value="1"/>
</dbReference>
<dbReference type="InterPro" id="IPR036047">
    <property type="entry name" value="F-box-like_dom_sf"/>
</dbReference>
<accession>A0A5J9VX05</accession>
<organism evidence="1 2">
    <name type="scientific">Eragrostis curvula</name>
    <name type="common">weeping love grass</name>
    <dbReference type="NCBI Taxonomy" id="38414"/>
    <lineage>
        <taxon>Eukaryota</taxon>
        <taxon>Viridiplantae</taxon>
        <taxon>Streptophyta</taxon>
        <taxon>Embryophyta</taxon>
        <taxon>Tracheophyta</taxon>
        <taxon>Spermatophyta</taxon>
        <taxon>Magnoliopsida</taxon>
        <taxon>Liliopsida</taxon>
        <taxon>Poales</taxon>
        <taxon>Poaceae</taxon>
        <taxon>PACMAD clade</taxon>
        <taxon>Chloridoideae</taxon>
        <taxon>Eragrostideae</taxon>
        <taxon>Eragrostidinae</taxon>
        <taxon>Eragrostis</taxon>
    </lineage>
</organism>
<dbReference type="Proteomes" id="UP000324897">
    <property type="component" value="Chromosome 4"/>
</dbReference>
<dbReference type="AlphaFoldDB" id="A0A5J9VX05"/>
<reference evidence="1 2" key="1">
    <citation type="journal article" date="2019" name="Sci. Rep.">
        <title>A high-quality genome of Eragrostis curvula grass provides insights into Poaceae evolution and supports new strategies to enhance forage quality.</title>
        <authorList>
            <person name="Carballo J."/>
            <person name="Santos B.A.C.M."/>
            <person name="Zappacosta D."/>
            <person name="Garbus I."/>
            <person name="Selva J.P."/>
            <person name="Gallo C.A."/>
            <person name="Diaz A."/>
            <person name="Albertini E."/>
            <person name="Caccamo M."/>
            <person name="Echenique V."/>
        </authorList>
    </citation>
    <scope>NUCLEOTIDE SEQUENCE [LARGE SCALE GENOMIC DNA]</scope>
    <source>
        <strain evidence="2">cv. Victoria</strain>
        <tissue evidence="1">Leaf</tissue>
    </source>
</reference>
<dbReference type="OrthoDB" id="618709at2759"/>
<sequence>MSSRRARASHGAAALAAGADGRPRRGVLLRFPPEQAACLVLASLVCKPWRRLLCDREFLRRYSAFHHAPPLLDFLRNRRPICTGYFPRFVPTTSIPPLAQLSADWGGAWALDSRHGRILLVTCKGRFGEGLVVWDPTTGDWQELPYIPDTRWNLSVGAVLCADDGCDHLDCHGGPFRVVVLECNFTGQVTSAYSYSSETNAWSKPASGHTSTQWCIKWTECSAVIGDEICFNLNTKVLKYDLGKHCLSLMDDMPDRSWDNTLIRTEDGSLGVAGIRNSNLHLWSRKVIPWGVDKWVKHRVIELPKIDKPGRAADVIDFAEGQVRKVDDLGHYDTAVPYMRFYTPGIVVPFAYL</sequence>
<protein>
    <recommendedName>
        <fullName evidence="3">F-box domain-containing protein</fullName>
    </recommendedName>
</protein>
<feature type="non-terminal residue" evidence="1">
    <location>
        <position position="1"/>
    </location>
</feature>
<evidence type="ECO:0000313" key="1">
    <source>
        <dbReference type="EMBL" id="TVU40759.1"/>
    </source>
</evidence>
<evidence type="ECO:0000313" key="2">
    <source>
        <dbReference type="Proteomes" id="UP000324897"/>
    </source>
</evidence>
<dbReference type="PANTHER" id="PTHR32133">
    <property type="entry name" value="OS07G0120400 PROTEIN"/>
    <property type="match status" value="1"/>
</dbReference>
<proteinExistence type="predicted"/>
<gene>
    <name evidence="1" type="ORF">EJB05_14235</name>
</gene>
<dbReference type="Gramene" id="TVU40759">
    <property type="protein sequence ID" value="TVU40759"/>
    <property type="gene ID" value="EJB05_14235"/>
</dbReference>
<dbReference type="EMBL" id="RWGY01000007">
    <property type="protein sequence ID" value="TVU40759.1"/>
    <property type="molecule type" value="Genomic_DNA"/>
</dbReference>
<dbReference type="Gene3D" id="2.120.10.80">
    <property type="entry name" value="Kelch-type beta propeller"/>
    <property type="match status" value="1"/>
</dbReference>
<comment type="caution">
    <text evidence="1">The sequence shown here is derived from an EMBL/GenBank/DDBJ whole genome shotgun (WGS) entry which is preliminary data.</text>
</comment>
<dbReference type="SUPFAM" id="SSF117281">
    <property type="entry name" value="Kelch motif"/>
    <property type="match status" value="1"/>
</dbReference>
<keyword evidence="2" id="KW-1185">Reference proteome</keyword>
<dbReference type="InterPro" id="IPR015915">
    <property type="entry name" value="Kelch-typ_b-propeller"/>
</dbReference>